<name>A0A4P2VI17_FLUSA</name>
<evidence type="ECO:0000259" key="5">
    <source>
        <dbReference type="PROSITE" id="PS50850"/>
    </source>
</evidence>
<reference evidence="6 7" key="1">
    <citation type="submission" date="2018-12" db="EMBL/GenBank/DDBJ databases">
        <title>Rubrispira sanarue gen. nov., sp., nov., a member of the order Silvanigrellales, isolated from a brackish lake in Hamamatsu Japan.</title>
        <authorList>
            <person name="Maejima Y."/>
            <person name="Iino T."/>
            <person name="Muraguchi Y."/>
            <person name="Fukuda K."/>
            <person name="Nojiri H."/>
            <person name="Ohkuma M."/>
            <person name="Moriuchi R."/>
            <person name="Dohra H."/>
            <person name="Kimbara K."/>
            <person name="Shintani M."/>
        </authorList>
    </citation>
    <scope>NUCLEOTIDE SEQUENCE [LARGE SCALE GENOMIC DNA]</scope>
    <source>
        <strain evidence="6 7">RF1110005</strain>
    </source>
</reference>
<dbReference type="EMBL" id="AP019368">
    <property type="protein sequence ID" value="BBH52636.1"/>
    <property type="molecule type" value="Genomic_DNA"/>
</dbReference>
<keyword evidence="7" id="KW-1185">Reference proteome</keyword>
<dbReference type="Proteomes" id="UP000291236">
    <property type="component" value="Chromosome"/>
</dbReference>
<evidence type="ECO:0000256" key="3">
    <source>
        <dbReference type="ARBA" id="ARBA00023136"/>
    </source>
</evidence>
<sequence length="83" mass="8725">MDRLAAEKGIVIGCLLAALGFLGFAFSQNYFLIILSLLIAGLGISINSISSKVFSIESFEKAVNKSEIFSIIITSVNIAGAIA</sequence>
<feature type="transmembrane region" description="Helical" evidence="4">
    <location>
        <begin position="32"/>
        <end position="49"/>
    </location>
</feature>
<dbReference type="SUPFAM" id="SSF103473">
    <property type="entry name" value="MFS general substrate transporter"/>
    <property type="match status" value="1"/>
</dbReference>
<evidence type="ECO:0000256" key="2">
    <source>
        <dbReference type="ARBA" id="ARBA00022989"/>
    </source>
</evidence>
<gene>
    <name evidence="6" type="ORF">JCM31447_10770</name>
</gene>
<keyword evidence="2 4" id="KW-1133">Transmembrane helix</keyword>
<dbReference type="AlphaFoldDB" id="A0A4P2VI17"/>
<dbReference type="PROSITE" id="PS50850">
    <property type="entry name" value="MFS"/>
    <property type="match status" value="1"/>
</dbReference>
<organism evidence="6 7">
    <name type="scientific">Fluviispira sanaruensis</name>
    <dbReference type="NCBI Taxonomy" id="2493639"/>
    <lineage>
        <taxon>Bacteria</taxon>
        <taxon>Pseudomonadati</taxon>
        <taxon>Bdellovibrionota</taxon>
        <taxon>Oligoflexia</taxon>
        <taxon>Silvanigrellales</taxon>
        <taxon>Silvanigrellaceae</taxon>
        <taxon>Fluviispira</taxon>
    </lineage>
</organism>
<evidence type="ECO:0000256" key="1">
    <source>
        <dbReference type="ARBA" id="ARBA00022692"/>
    </source>
</evidence>
<keyword evidence="1 4" id="KW-0812">Transmembrane</keyword>
<feature type="domain" description="Major facilitator superfamily (MFS) profile" evidence="5">
    <location>
        <begin position="1"/>
        <end position="83"/>
    </location>
</feature>
<proteinExistence type="predicted"/>
<dbReference type="Gene3D" id="1.20.1250.20">
    <property type="entry name" value="MFS general substrate transporter like domains"/>
    <property type="match status" value="1"/>
</dbReference>
<evidence type="ECO:0000313" key="6">
    <source>
        <dbReference type="EMBL" id="BBH52636.1"/>
    </source>
</evidence>
<dbReference type="InterPro" id="IPR036259">
    <property type="entry name" value="MFS_trans_sf"/>
</dbReference>
<protein>
    <recommendedName>
        <fullName evidence="5">Major facilitator superfamily (MFS) profile domain-containing protein</fullName>
    </recommendedName>
</protein>
<dbReference type="InterPro" id="IPR020846">
    <property type="entry name" value="MFS_dom"/>
</dbReference>
<accession>A0A4P2VI17</accession>
<feature type="transmembrane region" description="Helical" evidence="4">
    <location>
        <begin position="9"/>
        <end position="26"/>
    </location>
</feature>
<keyword evidence="3 4" id="KW-0472">Membrane</keyword>
<evidence type="ECO:0000256" key="4">
    <source>
        <dbReference type="SAM" id="Phobius"/>
    </source>
</evidence>
<dbReference type="GO" id="GO:0022857">
    <property type="term" value="F:transmembrane transporter activity"/>
    <property type="evidence" value="ECO:0007669"/>
    <property type="project" value="InterPro"/>
</dbReference>
<dbReference type="KEGG" id="sbf:JCM31447_10770"/>
<evidence type="ECO:0000313" key="7">
    <source>
        <dbReference type="Proteomes" id="UP000291236"/>
    </source>
</evidence>